<dbReference type="EMBL" id="LAZR01024981">
    <property type="protein sequence ID" value="KKL73365.1"/>
    <property type="molecule type" value="Genomic_DNA"/>
</dbReference>
<accession>A0A0F9GVG0</accession>
<dbReference type="AlphaFoldDB" id="A0A0F9GVG0"/>
<proteinExistence type="predicted"/>
<reference evidence="1" key="1">
    <citation type="journal article" date="2015" name="Nature">
        <title>Complex archaea that bridge the gap between prokaryotes and eukaryotes.</title>
        <authorList>
            <person name="Spang A."/>
            <person name="Saw J.H."/>
            <person name="Jorgensen S.L."/>
            <person name="Zaremba-Niedzwiedzka K."/>
            <person name="Martijn J."/>
            <person name="Lind A.E."/>
            <person name="van Eijk R."/>
            <person name="Schleper C."/>
            <person name="Guy L."/>
            <person name="Ettema T.J."/>
        </authorList>
    </citation>
    <scope>NUCLEOTIDE SEQUENCE</scope>
</reference>
<name>A0A0F9GVG0_9ZZZZ</name>
<evidence type="ECO:0000313" key="1">
    <source>
        <dbReference type="EMBL" id="KKL73365.1"/>
    </source>
</evidence>
<comment type="caution">
    <text evidence="1">The sequence shown here is derived from an EMBL/GenBank/DDBJ whole genome shotgun (WGS) entry which is preliminary data.</text>
</comment>
<gene>
    <name evidence="1" type="ORF">LCGC14_2075640</name>
</gene>
<protein>
    <submittedName>
        <fullName evidence="1">Uncharacterized protein</fullName>
    </submittedName>
</protein>
<organism evidence="1">
    <name type="scientific">marine sediment metagenome</name>
    <dbReference type="NCBI Taxonomy" id="412755"/>
    <lineage>
        <taxon>unclassified sequences</taxon>
        <taxon>metagenomes</taxon>
        <taxon>ecological metagenomes</taxon>
    </lineage>
</organism>
<sequence length="81" mass="9419">MYKNRPDKTNSDPENPWVLFHSMHGKKEEIHIPIEQLYECVPDVVLVVCAEYRPAAGSLRHRVACREIVKRIKAQHNPTNN</sequence>